<dbReference type="AlphaFoldDB" id="A0A4Y2R2S7"/>
<dbReference type="PANTHER" id="PTHR33332">
    <property type="entry name" value="REVERSE TRANSCRIPTASE DOMAIN-CONTAINING PROTEIN"/>
    <property type="match status" value="1"/>
</dbReference>
<keyword evidence="4" id="KW-1185">Reference proteome</keyword>
<organism evidence="3 4">
    <name type="scientific">Araneus ventricosus</name>
    <name type="common">Orbweaver spider</name>
    <name type="synonym">Epeira ventricosa</name>
    <dbReference type="NCBI Taxonomy" id="182803"/>
    <lineage>
        <taxon>Eukaryota</taxon>
        <taxon>Metazoa</taxon>
        <taxon>Ecdysozoa</taxon>
        <taxon>Arthropoda</taxon>
        <taxon>Chelicerata</taxon>
        <taxon>Arachnida</taxon>
        <taxon>Araneae</taxon>
        <taxon>Araneomorphae</taxon>
        <taxon>Entelegynae</taxon>
        <taxon>Araneoidea</taxon>
        <taxon>Araneidae</taxon>
        <taxon>Araneus</taxon>
    </lineage>
</organism>
<feature type="domain" description="RNase H type-1" evidence="2">
    <location>
        <begin position="250"/>
        <end position="378"/>
    </location>
</feature>
<name>A0A4Y2R2S7_ARAVE</name>
<protein>
    <recommendedName>
        <fullName evidence="5">RNase H type-1 domain-containing protein</fullName>
    </recommendedName>
</protein>
<dbReference type="CDD" id="cd09276">
    <property type="entry name" value="Rnase_HI_RT_non_LTR"/>
    <property type="match status" value="1"/>
</dbReference>
<dbReference type="InterPro" id="IPR002156">
    <property type="entry name" value="RNaseH_domain"/>
</dbReference>
<dbReference type="SUPFAM" id="SSF53098">
    <property type="entry name" value="Ribonuclease H-like"/>
    <property type="match status" value="1"/>
</dbReference>
<dbReference type="Gene3D" id="3.30.420.10">
    <property type="entry name" value="Ribonuclease H-like superfamily/Ribonuclease H"/>
    <property type="match status" value="1"/>
</dbReference>
<dbReference type="PROSITE" id="PS50878">
    <property type="entry name" value="RT_POL"/>
    <property type="match status" value="1"/>
</dbReference>
<evidence type="ECO:0000313" key="3">
    <source>
        <dbReference type="EMBL" id="GBN69746.1"/>
    </source>
</evidence>
<dbReference type="InterPro" id="IPR036397">
    <property type="entry name" value="RNaseH_sf"/>
</dbReference>
<feature type="domain" description="Reverse transcriptase" evidence="1">
    <location>
        <begin position="1"/>
        <end position="92"/>
    </location>
</feature>
<evidence type="ECO:0000259" key="1">
    <source>
        <dbReference type="PROSITE" id="PS50878"/>
    </source>
</evidence>
<comment type="caution">
    <text evidence="3">The sequence shown here is derived from an EMBL/GenBank/DDBJ whole genome shotgun (WGS) entry which is preliminary data.</text>
</comment>
<evidence type="ECO:0000313" key="4">
    <source>
        <dbReference type="Proteomes" id="UP000499080"/>
    </source>
</evidence>
<accession>A0A4Y2R2S7</accession>
<evidence type="ECO:0008006" key="5">
    <source>
        <dbReference type="Google" id="ProtNLM"/>
    </source>
</evidence>
<proteinExistence type="predicted"/>
<dbReference type="Pfam" id="PF00078">
    <property type="entry name" value="RVT_1"/>
    <property type="match status" value="1"/>
</dbReference>
<reference evidence="3 4" key="1">
    <citation type="journal article" date="2019" name="Sci. Rep.">
        <title>Orb-weaving spider Araneus ventricosus genome elucidates the spidroin gene catalogue.</title>
        <authorList>
            <person name="Kono N."/>
            <person name="Nakamura H."/>
            <person name="Ohtoshi R."/>
            <person name="Moran D.A.P."/>
            <person name="Shinohara A."/>
            <person name="Yoshida Y."/>
            <person name="Fujiwara M."/>
            <person name="Mori M."/>
            <person name="Tomita M."/>
            <person name="Arakawa K."/>
        </authorList>
    </citation>
    <scope>NUCLEOTIDE SEQUENCE [LARGE SCALE GENOMIC DNA]</scope>
</reference>
<gene>
    <name evidence="3" type="primary">R1A1-elementORF2_25</name>
    <name evidence="3" type="ORF">AVEN_10346_1</name>
</gene>
<dbReference type="EMBL" id="BGPR01015562">
    <property type="protein sequence ID" value="GBN69746.1"/>
    <property type="molecule type" value="Genomic_DNA"/>
</dbReference>
<dbReference type="GO" id="GO:0003676">
    <property type="term" value="F:nucleic acid binding"/>
    <property type="evidence" value="ECO:0007669"/>
    <property type="project" value="InterPro"/>
</dbReference>
<dbReference type="InterPro" id="IPR012337">
    <property type="entry name" value="RNaseH-like_sf"/>
</dbReference>
<dbReference type="OrthoDB" id="6515318at2759"/>
<dbReference type="PROSITE" id="PS50879">
    <property type="entry name" value="RNASE_H_1"/>
    <property type="match status" value="1"/>
</dbReference>
<sequence>MDEQENIMCTMFADDILIMSSGTVSYKFTESLVTPIKVVESWANKYKLKINPTKSKFIMFPYKKDITHVPRLKMNDIVIKQSRTLKYLGLLFDERLTWRPHLEGVREKVNYLQNKLYRFSRATWGVKPQVLKEIYKVAIEKYILYGVEIWFNKTVKISQKLIQIQRVALVQIAKTYKTVSSEALQVLTGLVPLDLVADKEVTKFNLFNRGIPINIKDKEYSFQDFDLVNKLGLLPWEKGGISWSMDSDPNGRFKKIFTDGSKLNGRVGSGVVCLSEDRDIIWKLEIRLNDEASVFIAEAVAIQMAVEKVGPTKEKIVIFSDSKSVLMALESNKNHSEVIMKLRKILLVNPQIKLNWVRAHIGIYGNELVDLSAKNATTKEEVDIKVKIPKSWIKNQLKLTMLQEWQARWMSSPNSRFLYGIFPEVNTKRCHGDFLINQILTTHGCFPVHQHRFFGKSPDCECGRDQGTVSHYVYGCQIYREVRQKYFPENFFQLGILELILNTRGKIGLKIIIQDVLTKSLACVVSSS</sequence>
<evidence type="ECO:0000259" key="2">
    <source>
        <dbReference type="PROSITE" id="PS50879"/>
    </source>
</evidence>
<dbReference type="Proteomes" id="UP000499080">
    <property type="component" value="Unassembled WGS sequence"/>
</dbReference>
<dbReference type="InterPro" id="IPR000477">
    <property type="entry name" value="RT_dom"/>
</dbReference>
<dbReference type="GO" id="GO:0004523">
    <property type="term" value="F:RNA-DNA hybrid ribonuclease activity"/>
    <property type="evidence" value="ECO:0007669"/>
    <property type="project" value="InterPro"/>
</dbReference>
<dbReference type="Pfam" id="PF00075">
    <property type="entry name" value="RNase_H"/>
    <property type="match status" value="1"/>
</dbReference>